<evidence type="ECO:0000256" key="1">
    <source>
        <dbReference type="SAM" id="MobiDB-lite"/>
    </source>
</evidence>
<protein>
    <submittedName>
        <fullName evidence="2">Uncharacterized protein</fullName>
    </submittedName>
</protein>
<sequence length="93" mass="11138">MKLRQSSSMPMNQEGGWTGRFEQHQRAAEARLEKLEEERRKKEFWDDYRRREDRLHRLQSKASGENVDFLTRTLTKVVGFFRKSATDRAALLH</sequence>
<evidence type="ECO:0000313" key="2">
    <source>
        <dbReference type="EMBL" id="OLQ12305.1"/>
    </source>
</evidence>
<feature type="compositionally biased region" description="Polar residues" evidence="1">
    <location>
        <begin position="1"/>
        <end position="11"/>
    </location>
</feature>
<gene>
    <name evidence="2" type="ORF">AK812_SmicGene3785</name>
</gene>
<reference evidence="2 3" key="1">
    <citation type="submission" date="2016-02" db="EMBL/GenBank/DDBJ databases">
        <title>Genome analysis of coral dinoflagellate symbionts highlights evolutionary adaptations to a symbiotic lifestyle.</title>
        <authorList>
            <person name="Aranda M."/>
            <person name="Li Y."/>
            <person name="Liew Y.J."/>
            <person name="Baumgarten S."/>
            <person name="Simakov O."/>
            <person name="Wilson M."/>
            <person name="Piel J."/>
            <person name="Ashoor H."/>
            <person name="Bougouffa S."/>
            <person name="Bajic V.B."/>
            <person name="Ryu T."/>
            <person name="Ravasi T."/>
            <person name="Bayer T."/>
            <person name="Micklem G."/>
            <person name="Kim H."/>
            <person name="Bhak J."/>
            <person name="Lajeunesse T.C."/>
            <person name="Voolstra C.R."/>
        </authorList>
    </citation>
    <scope>NUCLEOTIDE SEQUENCE [LARGE SCALE GENOMIC DNA]</scope>
    <source>
        <strain evidence="2 3">CCMP2467</strain>
    </source>
</reference>
<name>A0A1Q9EY40_SYMMI</name>
<feature type="region of interest" description="Disordered" evidence="1">
    <location>
        <begin position="1"/>
        <end position="21"/>
    </location>
</feature>
<comment type="caution">
    <text evidence="2">The sequence shown here is derived from an EMBL/GenBank/DDBJ whole genome shotgun (WGS) entry which is preliminary data.</text>
</comment>
<accession>A0A1Q9EY40</accession>
<keyword evidence="3" id="KW-1185">Reference proteome</keyword>
<dbReference type="EMBL" id="LSRX01000045">
    <property type="protein sequence ID" value="OLQ12305.1"/>
    <property type="molecule type" value="Genomic_DNA"/>
</dbReference>
<dbReference type="Proteomes" id="UP000186817">
    <property type="component" value="Unassembled WGS sequence"/>
</dbReference>
<evidence type="ECO:0000313" key="3">
    <source>
        <dbReference type="Proteomes" id="UP000186817"/>
    </source>
</evidence>
<dbReference type="AlphaFoldDB" id="A0A1Q9EY40"/>
<organism evidence="2 3">
    <name type="scientific">Symbiodinium microadriaticum</name>
    <name type="common">Dinoflagellate</name>
    <name type="synonym">Zooxanthella microadriatica</name>
    <dbReference type="NCBI Taxonomy" id="2951"/>
    <lineage>
        <taxon>Eukaryota</taxon>
        <taxon>Sar</taxon>
        <taxon>Alveolata</taxon>
        <taxon>Dinophyceae</taxon>
        <taxon>Suessiales</taxon>
        <taxon>Symbiodiniaceae</taxon>
        <taxon>Symbiodinium</taxon>
    </lineage>
</organism>
<proteinExistence type="predicted"/>